<sequence length="154" mass="17738">MSYSKRDFDMSMKKSKQEKRPSSDNFVDLHIFVVPYELWMEKYRTAYNSSTLESISAGFVSEHNKRNRLSKLLKICGRGSPAPAQVEDLGKILHDLGRSWQGLGKTLILARSCQDITNILPRLFNLVILAKILPRLSEILVKILPRSFMIFRHT</sequence>
<gene>
    <name evidence="2" type="ORF">PACLA_8A002577</name>
</gene>
<dbReference type="OrthoDB" id="9901850at2759"/>
<protein>
    <submittedName>
        <fullName evidence="2">Uncharacterized protein</fullName>
    </submittedName>
</protein>
<proteinExistence type="predicted"/>
<dbReference type="EMBL" id="CACRXK020008190">
    <property type="protein sequence ID" value="CAB4014187.1"/>
    <property type="molecule type" value="Genomic_DNA"/>
</dbReference>
<keyword evidence="3" id="KW-1185">Reference proteome</keyword>
<name>A0A6S7IA87_PARCT</name>
<comment type="caution">
    <text evidence="2">The sequence shown here is derived from an EMBL/GenBank/DDBJ whole genome shotgun (WGS) entry which is preliminary data.</text>
</comment>
<evidence type="ECO:0000313" key="2">
    <source>
        <dbReference type="EMBL" id="CAB4014187.1"/>
    </source>
</evidence>
<reference evidence="2" key="1">
    <citation type="submission" date="2020-04" db="EMBL/GenBank/DDBJ databases">
        <authorList>
            <person name="Alioto T."/>
            <person name="Alioto T."/>
            <person name="Gomez Garrido J."/>
        </authorList>
    </citation>
    <scope>NUCLEOTIDE SEQUENCE</scope>
    <source>
        <strain evidence="2">A484AB</strain>
    </source>
</reference>
<dbReference type="Proteomes" id="UP001152795">
    <property type="component" value="Unassembled WGS sequence"/>
</dbReference>
<dbReference type="InterPro" id="IPR039062">
    <property type="entry name" value="SPAT1"/>
</dbReference>
<evidence type="ECO:0000313" key="3">
    <source>
        <dbReference type="Proteomes" id="UP001152795"/>
    </source>
</evidence>
<feature type="region of interest" description="Disordered" evidence="1">
    <location>
        <begin position="1"/>
        <end position="20"/>
    </location>
</feature>
<accession>A0A6S7IA87</accession>
<feature type="compositionally biased region" description="Basic and acidic residues" evidence="1">
    <location>
        <begin position="1"/>
        <end position="12"/>
    </location>
</feature>
<dbReference type="PANTHER" id="PTHR14421">
    <property type="entry name" value="SPERMATOGENESIS-ASSOCIATED PROTEIN 1"/>
    <property type="match status" value="1"/>
</dbReference>
<dbReference type="PANTHER" id="PTHR14421:SF3">
    <property type="entry name" value="SPERMATOGENESIS-ASSOCIATED PROTEIN 1"/>
    <property type="match status" value="1"/>
</dbReference>
<evidence type="ECO:0000256" key="1">
    <source>
        <dbReference type="SAM" id="MobiDB-lite"/>
    </source>
</evidence>
<organism evidence="2 3">
    <name type="scientific">Paramuricea clavata</name>
    <name type="common">Red gorgonian</name>
    <name type="synonym">Violescent sea-whip</name>
    <dbReference type="NCBI Taxonomy" id="317549"/>
    <lineage>
        <taxon>Eukaryota</taxon>
        <taxon>Metazoa</taxon>
        <taxon>Cnidaria</taxon>
        <taxon>Anthozoa</taxon>
        <taxon>Octocorallia</taxon>
        <taxon>Malacalcyonacea</taxon>
        <taxon>Plexauridae</taxon>
        <taxon>Paramuricea</taxon>
    </lineage>
</organism>
<dbReference type="AlphaFoldDB" id="A0A6S7IA87"/>